<comment type="pathway">
    <text evidence="2 10">Cofactor biosynthesis; biotin biosynthesis.</text>
</comment>
<protein>
    <recommendedName>
        <fullName evidence="10">8-amino-7-ketopelargonate synthase</fullName>
        <ecNumber evidence="10">2.3.1.47</ecNumber>
    </recommendedName>
</protein>
<dbReference type="Gene3D" id="3.90.1150.10">
    <property type="entry name" value="Aspartate Aminotransferase, domain 1"/>
    <property type="match status" value="1"/>
</dbReference>
<dbReference type="InterPro" id="IPR004839">
    <property type="entry name" value="Aminotransferase_I/II_large"/>
</dbReference>
<dbReference type="EC" id="2.3.1.47" evidence="10"/>
<evidence type="ECO:0000256" key="5">
    <source>
        <dbReference type="ARBA" id="ARBA00022679"/>
    </source>
</evidence>
<dbReference type="UniPathway" id="UPA00078"/>
<evidence type="ECO:0000256" key="3">
    <source>
        <dbReference type="ARBA" id="ARBA00010008"/>
    </source>
</evidence>
<dbReference type="AlphaFoldDB" id="E1YM04"/>
<comment type="cofactor">
    <cofactor evidence="1 9 10">
        <name>pyridoxal 5'-phosphate</name>
        <dbReference type="ChEBI" id="CHEBI:597326"/>
    </cofactor>
</comment>
<dbReference type="PROSITE" id="PS00599">
    <property type="entry name" value="AA_TRANSFER_CLASS_2"/>
    <property type="match status" value="1"/>
</dbReference>
<feature type="modified residue" description="N6-(pyridoxal phosphate)lysine" evidence="9">
    <location>
        <position position="249"/>
    </location>
</feature>
<evidence type="ECO:0000256" key="9">
    <source>
        <dbReference type="PIRSR" id="PIRSR604723-51"/>
    </source>
</evidence>
<keyword evidence="7 9" id="KW-0663">Pyridoxal phosphate</keyword>
<dbReference type="InterPro" id="IPR015424">
    <property type="entry name" value="PyrdxlP-dep_Trfase"/>
</dbReference>
<evidence type="ECO:0000259" key="11">
    <source>
        <dbReference type="Pfam" id="PF00155"/>
    </source>
</evidence>
<dbReference type="InterPro" id="IPR015421">
    <property type="entry name" value="PyrdxlP-dep_Trfase_major"/>
</dbReference>
<dbReference type="GO" id="GO:0009102">
    <property type="term" value="P:biotin biosynthetic process"/>
    <property type="evidence" value="ECO:0007669"/>
    <property type="project" value="UniProtKB-UniRule"/>
</dbReference>
<evidence type="ECO:0000256" key="6">
    <source>
        <dbReference type="ARBA" id="ARBA00022756"/>
    </source>
</evidence>
<evidence type="ECO:0000256" key="10">
    <source>
        <dbReference type="RuleBase" id="RU003693"/>
    </source>
</evidence>
<comment type="catalytic activity">
    <reaction evidence="8 10">
        <text>6-carboxyhexanoyl-[ACP] + L-alanine + H(+) = (8S)-8-amino-7-oxononanoate + holo-[ACP] + CO2</text>
        <dbReference type="Rhea" id="RHEA:42288"/>
        <dbReference type="Rhea" id="RHEA-COMP:9685"/>
        <dbReference type="Rhea" id="RHEA-COMP:9955"/>
        <dbReference type="ChEBI" id="CHEBI:15378"/>
        <dbReference type="ChEBI" id="CHEBI:16526"/>
        <dbReference type="ChEBI" id="CHEBI:57972"/>
        <dbReference type="ChEBI" id="CHEBI:64479"/>
        <dbReference type="ChEBI" id="CHEBI:78846"/>
        <dbReference type="ChEBI" id="CHEBI:149468"/>
        <dbReference type="EC" id="2.3.1.47"/>
    </reaction>
</comment>
<comment type="similarity">
    <text evidence="3 10">Belongs to the class-II pyridoxal-phosphate-dependent aminotransferase family. BioF subfamily.</text>
</comment>
<evidence type="ECO:0000256" key="4">
    <source>
        <dbReference type="ARBA" id="ARBA00011738"/>
    </source>
</evidence>
<evidence type="ECO:0000256" key="8">
    <source>
        <dbReference type="ARBA" id="ARBA00047715"/>
    </source>
</evidence>
<evidence type="ECO:0000256" key="7">
    <source>
        <dbReference type="ARBA" id="ARBA00022898"/>
    </source>
</evidence>
<sequence length="399" mass="43291">MNFSDKNIYPDSWSSFMSDSLNDLKSKGLYRKFRVLDNSVSTRVNIDNRTVVLFSSNDYLGLASDLRMKEASSKAALSWGTGSGASRLISGNTTLYTKLEEAVASFKKSESALVFPSGYSANAGVISSLAQEGDLILSDALNHASIIDACKLTKAKVVTYPHCDTDFVKDYLDNSQKQKRVLVVTDGVFSMTGELAPIPQLCKICKQYGVLLMVDDAHGTGVTGPEGRGTLDYYNLNEPGIVQVGTFSKALGGLGGFVAGSNLLIDYIINHARSLIYSTALPPSVLASDCEGIRIISEDSSLRIKLFELIHQLRDGLVSLGFPVFPVPMPIISILIGDVSETLSVAQYLWDKGLYVPPIRPPTVMPGESCLRISLSALNSAEDIERLLWAIKAYYKKGS</sequence>
<gene>
    <name evidence="12" type="ORF">N47_E46490</name>
</gene>
<reference evidence="12" key="1">
    <citation type="journal article" date="2011" name="Environ. Microbiol.">
        <title>Genomic insights into the metabolic potential of the polycyclic aromatic hydrocarbon degrading sulfate-reducing Deltaproteobacterium N47.</title>
        <authorList>
            <person name="Bergmann F."/>
            <person name="Selesi D."/>
            <person name="Weinmaier T."/>
            <person name="Tischler P."/>
            <person name="Rattei T."/>
            <person name="Meckenstock R.U."/>
        </authorList>
    </citation>
    <scope>NUCLEOTIDE SEQUENCE</scope>
</reference>
<keyword evidence="6" id="KW-0093">Biotin biosynthesis</keyword>
<evidence type="ECO:0000313" key="12">
    <source>
        <dbReference type="EMBL" id="CBX31137.1"/>
    </source>
</evidence>
<organism evidence="12">
    <name type="scientific">uncultured Desulfobacterium sp</name>
    <dbReference type="NCBI Taxonomy" id="201089"/>
    <lineage>
        <taxon>Bacteria</taxon>
        <taxon>Pseudomonadati</taxon>
        <taxon>Thermodesulfobacteriota</taxon>
        <taxon>Desulfobacteria</taxon>
        <taxon>Desulfobacterales</taxon>
        <taxon>Desulfobacteriaceae</taxon>
        <taxon>Desulfobacterium</taxon>
        <taxon>environmental samples</taxon>
    </lineage>
</organism>
<comment type="function">
    <text evidence="10">Catalyzes the decarboxylative condensation of pimeloyl-[acyl-carrier protein] and L-alanine to produce 8-amino-7-oxononanoate (AON), [acyl-carrier protein], and carbon dioxide.</text>
</comment>
<dbReference type="InterPro" id="IPR015422">
    <property type="entry name" value="PyrdxlP-dep_Trfase_small"/>
</dbReference>
<dbReference type="GO" id="GO:0008710">
    <property type="term" value="F:8-amino-7-oxononanoate synthase activity"/>
    <property type="evidence" value="ECO:0007669"/>
    <property type="project" value="UniProtKB-UniRule"/>
</dbReference>
<comment type="subunit">
    <text evidence="4 10">Homodimer.</text>
</comment>
<dbReference type="GO" id="GO:0030170">
    <property type="term" value="F:pyridoxal phosphate binding"/>
    <property type="evidence" value="ECO:0007669"/>
    <property type="project" value="InterPro"/>
</dbReference>
<dbReference type="Gene3D" id="3.40.640.10">
    <property type="entry name" value="Type I PLP-dependent aspartate aminotransferase-like (Major domain)"/>
    <property type="match status" value="1"/>
</dbReference>
<dbReference type="InterPro" id="IPR001917">
    <property type="entry name" value="Aminotrans_II_pyridoxalP_BS"/>
</dbReference>
<dbReference type="InterPro" id="IPR050087">
    <property type="entry name" value="AON_synthase_class-II"/>
</dbReference>
<dbReference type="PANTHER" id="PTHR13693">
    <property type="entry name" value="CLASS II AMINOTRANSFERASE/8-AMINO-7-OXONONANOATE SYNTHASE"/>
    <property type="match status" value="1"/>
</dbReference>
<dbReference type="Pfam" id="PF00155">
    <property type="entry name" value="Aminotran_1_2"/>
    <property type="match status" value="1"/>
</dbReference>
<evidence type="ECO:0000256" key="2">
    <source>
        <dbReference type="ARBA" id="ARBA00004746"/>
    </source>
</evidence>
<dbReference type="SUPFAM" id="SSF53383">
    <property type="entry name" value="PLP-dependent transferases"/>
    <property type="match status" value="1"/>
</dbReference>
<proteinExistence type="inferred from homology"/>
<dbReference type="CDD" id="cd06454">
    <property type="entry name" value="KBL_like"/>
    <property type="match status" value="1"/>
</dbReference>
<dbReference type="PANTHER" id="PTHR13693:SF77">
    <property type="entry name" value="8-AMINO-7-OXONONANOATE SYNTHASE"/>
    <property type="match status" value="1"/>
</dbReference>
<dbReference type="NCBIfam" id="TIGR00858">
    <property type="entry name" value="bioF"/>
    <property type="match status" value="1"/>
</dbReference>
<feature type="domain" description="Aminotransferase class I/classII large" evidence="11">
    <location>
        <begin position="50"/>
        <end position="391"/>
    </location>
</feature>
<name>E1YM04_9BACT</name>
<dbReference type="EMBL" id="FR695877">
    <property type="protein sequence ID" value="CBX31137.1"/>
    <property type="molecule type" value="Genomic_DNA"/>
</dbReference>
<keyword evidence="5 10" id="KW-0808">Transferase</keyword>
<accession>E1YM04</accession>
<dbReference type="InterPro" id="IPR004723">
    <property type="entry name" value="AONS_Archaea/Proteobacteria"/>
</dbReference>
<evidence type="ECO:0000256" key="1">
    <source>
        <dbReference type="ARBA" id="ARBA00001933"/>
    </source>
</evidence>